<name>A0A381NTR1_9ZZZZ</name>
<dbReference type="Pfam" id="PF13458">
    <property type="entry name" value="Peripla_BP_6"/>
    <property type="match status" value="1"/>
</dbReference>
<proteinExistence type="predicted"/>
<dbReference type="InterPro" id="IPR028082">
    <property type="entry name" value="Peripla_BP_I"/>
</dbReference>
<organism evidence="4">
    <name type="scientific">marine metagenome</name>
    <dbReference type="NCBI Taxonomy" id="408172"/>
    <lineage>
        <taxon>unclassified sequences</taxon>
        <taxon>metagenomes</taxon>
        <taxon>ecological metagenomes</taxon>
    </lineage>
</organism>
<protein>
    <recommendedName>
        <fullName evidence="3">Leucine-binding protein domain-containing protein</fullName>
    </recommendedName>
</protein>
<dbReference type="Gene3D" id="3.40.50.2300">
    <property type="match status" value="2"/>
</dbReference>
<feature type="compositionally biased region" description="Acidic residues" evidence="2">
    <location>
        <begin position="58"/>
        <end position="77"/>
    </location>
</feature>
<feature type="compositionally biased region" description="Low complexity" evidence="2">
    <location>
        <begin position="14"/>
        <end position="39"/>
    </location>
</feature>
<evidence type="ECO:0000256" key="1">
    <source>
        <dbReference type="ARBA" id="ARBA00022729"/>
    </source>
</evidence>
<feature type="region of interest" description="Disordered" evidence="2">
    <location>
        <begin position="14"/>
        <end position="84"/>
    </location>
</feature>
<dbReference type="EMBL" id="UINC01000592">
    <property type="protein sequence ID" value="SUZ58005.1"/>
    <property type="molecule type" value="Genomic_DNA"/>
</dbReference>
<dbReference type="AlphaFoldDB" id="A0A381NTR1"/>
<dbReference type="InterPro" id="IPR028081">
    <property type="entry name" value="Leu-bd"/>
</dbReference>
<sequence>MALLLVFAMIAASCGSDDDGSSGSDSSGTSDTASSASSSDSDEAAEEEEEVTGSLSQEDVEEAIEADDEEEAEEPEVTFDRSTIEGIWEEAAYNRQQMVDKITAKMDAGEWGIGDDNVLRGPAGFEIDLNDCPDDWSNTHGITSNQIRIGHTTVMSGNLAAYGSLATGWESLLRYTNDTGGVDGKDVELIIKDDGYVAAQTIEFVDELIESSNVFAILTLGSPNTLAVYDKINEECIPHPFVMTGHPAWGDPEIHPWTTGLHMSYSTEAVLWGTWIKNNLADKLPVKVAGLVMDNDFGLAYEIGFELYADANPDVVSEYLPVRHDPAAPTLTNEVTTIAAFDPDVFISMTAGNPCLLAIQEVEASGLLARLDAAFTPSVCKAIAAYMKPAGMAADKWYVVGGGNKDSTDPKYADEPFISFINSTLTDHGLDPNISLYAAGYSYGYPHTEMLRVAAELPGGLTRTNFILAVRNIAIYHPQIMDGITTGLNGAADGYFVEGSDFSQFDATEQTWNQVGDILDLDGGTPNCKWDKDNGGCR</sequence>
<dbReference type="SUPFAM" id="SSF53822">
    <property type="entry name" value="Periplasmic binding protein-like I"/>
    <property type="match status" value="1"/>
</dbReference>
<evidence type="ECO:0000259" key="3">
    <source>
        <dbReference type="Pfam" id="PF13458"/>
    </source>
</evidence>
<evidence type="ECO:0000256" key="2">
    <source>
        <dbReference type="SAM" id="MobiDB-lite"/>
    </source>
</evidence>
<keyword evidence="1" id="KW-0732">Signal</keyword>
<dbReference type="PANTHER" id="PTHR47235:SF1">
    <property type="entry name" value="BLR6548 PROTEIN"/>
    <property type="match status" value="1"/>
</dbReference>
<reference evidence="4" key="1">
    <citation type="submission" date="2018-05" db="EMBL/GenBank/DDBJ databases">
        <authorList>
            <person name="Lanie J.A."/>
            <person name="Ng W.-L."/>
            <person name="Kazmierczak K.M."/>
            <person name="Andrzejewski T.M."/>
            <person name="Davidsen T.M."/>
            <person name="Wayne K.J."/>
            <person name="Tettelin H."/>
            <person name="Glass J.I."/>
            <person name="Rusch D."/>
            <person name="Podicherti R."/>
            <person name="Tsui H.-C.T."/>
            <person name="Winkler M.E."/>
        </authorList>
    </citation>
    <scope>NUCLEOTIDE SEQUENCE</scope>
</reference>
<gene>
    <name evidence="4" type="ORF">METZ01_LOCUS10859</name>
</gene>
<feature type="compositionally biased region" description="Acidic residues" evidence="2">
    <location>
        <begin position="40"/>
        <end position="51"/>
    </location>
</feature>
<evidence type="ECO:0000313" key="4">
    <source>
        <dbReference type="EMBL" id="SUZ58005.1"/>
    </source>
</evidence>
<feature type="domain" description="Leucine-binding protein" evidence="3">
    <location>
        <begin position="146"/>
        <end position="378"/>
    </location>
</feature>
<dbReference type="PANTHER" id="PTHR47235">
    <property type="entry name" value="BLR6548 PROTEIN"/>
    <property type="match status" value="1"/>
</dbReference>
<accession>A0A381NTR1</accession>